<dbReference type="EMBL" id="JARIHO010000025">
    <property type="protein sequence ID" value="KAJ7342689.1"/>
    <property type="molecule type" value="Genomic_DNA"/>
</dbReference>
<dbReference type="Proteomes" id="UP001218218">
    <property type="component" value="Unassembled WGS sequence"/>
</dbReference>
<sequence length="313" mass="33919">MTRGSCTGRLSTHASRTARVLCALDPHPRISGVCTTRGLPPVSARLDSQRSSSDRARTRLRLVRTRTSTPLLAHVALSSTRKSAQPRRRHTSSPCAQRSRYTHIVRAYRPSAVCTTRPPARVSARHASCTGKGGHSPRQHRVKMFGGALHASQGSSAQRRSSSSPRSAGYEAAPSTCGDVPRASRPSPRLGWRSGTPSVVSAQCPLRGWGSTRSVRGEFAIYHARGRPASARCARVTMAIICGEGAERDSDRALLILRVSGHPTTRTNFRDAIKLIFELRSLPLQATPKKSSFNNAGQYDGIDETTYCSPQSL</sequence>
<evidence type="ECO:0000256" key="1">
    <source>
        <dbReference type="SAM" id="MobiDB-lite"/>
    </source>
</evidence>
<evidence type="ECO:0000313" key="3">
    <source>
        <dbReference type="Proteomes" id="UP001218218"/>
    </source>
</evidence>
<reference evidence="2" key="1">
    <citation type="submission" date="2023-03" db="EMBL/GenBank/DDBJ databases">
        <title>Massive genome expansion in bonnet fungi (Mycena s.s.) driven by repeated elements and novel gene families across ecological guilds.</title>
        <authorList>
            <consortium name="Lawrence Berkeley National Laboratory"/>
            <person name="Harder C.B."/>
            <person name="Miyauchi S."/>
            <person name="Viragh M."/>
            <person name="Kuo A."/>
            <person name="Thoen E."/>
            <person name="Andreopoulos B."/>
            <person name="Lu D."/>
            <person name="Skrede I."/>
            <person name="Drula E."/>
            <person name="Henrissat B."/>
            <person name="Morin E."/>
            <person name="Kohler A."/>
            <person name="Barry K."/>
            <person name="LaButti K."/>
            <person name="Morin E."/>
            <person name="Salamov A."/>
            <person name="Lipzen A."/>
            <person name="Mereny Z."/>
            <person name="Hegedus B."/>
            <person name="Baldrian P."/>
            <person name="Stursova M."/>
            <person name="Weitz H."/>
            <person name="Taylor A."/>
            <person name="Grigoriev I.V."/>
            <person name="Nagy L.G."/>
            <person name="Martin F."/>
            <person name="Kauserud H."/>
        </authorList>
    </citation>
    <scope>NUCLEOTIDE SEQUENCE</scope>
    <source>
        <strain evidence="2">CBHHK002</strain>
    </source>
</reference>
<dbReference type="AlphaFoldDB" id="A0AAD6ZWS5"/>
<accession>A0AAD6ZWS5</accession>
<feature type="region of interest" description="Disordered" evidence="1">
    <location>
        <begin position="149"/>
        <end position="198"/>
    </location>
</feature>
<feature type="compositionally biased region" description="Low complexity" evidence="1">
    <location>
        <begin position="151"/>
        <end position="169"/>
    </location>
</feature>
<keyword evidence="3" id="KW-1185">Reference proteome</keyword>
<evidence type="ECO:0000313" key="2">
    <source>
        <dbReference type="EMBL" id="KAJ7342689.1"/>
    </source>
</evidence>
<gene>
    <name evidence="2" type="ORF">DFH08DRAFT_242578</name>
</gene>
<organism evidence="2 3">
    <name type="scientific">Mycena albidolilacea</name>
    <dbReference type="NCBI Taxonomy" id="1033008"/>
    <lineage>
        <taxon>Eukaryota</taxon>
        <taxon>Fungi</taxon>
        <taxon>Dikarya</taxon>
        <taxon>Basidiomycota</taxon>
        <taxon>Agaricomycotina</taxon>
        <taxon>Agaricomycetes</taxon>
        <taxon>Agaricomycetidae</taxon>
        <taxon>Agaricales</taxon>
        <taxon>Marasmiineae</taxon>
        <taxon>Mycenaceae</taxon>
        <taxon>Mycena</taxon>
    </lineage>
</organism>
<feature type="region of interest" description="Disordered" evidence="1">
    <location>
        <begin position="78"/>
        <end position="101"/>
    </location>
</feature>
<name>A0AAD6ZWS5_9AGAR</name>
<comment type="caution">
    <text evidence="2">The sequence shown here is derived from an EMBL/GenBank/DDBJ whole genome shotgun (WGS) entry which is preliminary data.</text>
</comment>
<proteinExistence type="predicted"/>
<protein>
    <submittedName>
        <fullName evidence="2">Uncharacterized protein</fullName>
    </submittedName>
</protein>